<dbReference type="Proteomes" id="UP001642464">
    <property type="component" value="Unassembled WGS sequence"/>
</dbReference>
<keyword evidence="3" id="KW-1185">Reference proteome</keyword>
<protein>
    <submittedName>
        <fullName evidence="2">Uncharacterized protein</fullName>
    </submittedName>
</protein>
<accession>A0ABP0LBZ7</accession>
<evidence type="ECO:0000313" key="3">
    <source>
        <dbReference type="Proteomes" id="UP001642464"/>
    </source>
</evidence>
<feature type="non-terminal residue" evidence="2">
    <location>
        <position position="1"/>
    </location>
</feature>
<feature type="region of interest" description="Disordered" evidence="1">
    <location>
        <begin position="1"/>
        <end position="21"/>
    </location>
</feature>
<feature type="non-terminal residue" evidence="2">
    <location>
        <position position="152"/>
    </location>
</feature>
<name>A0ABP0LBZ7_9DINO</name>
<organism evidence="2 3">
    <name type="scientific">Durusdinium trenchii</name>
    <dbReference type="NCBI Taxonomy" id="1381693"/>
    <lineage>
        <taxon>Eukaryota</taxon>
        <taxon>Sar</taxon>
        <taxon>Alveolata</taxon>
        <taxon>Dinophyceae</taxon>
        <taxon>Suessiales</taxon>
        <taxon>Symbiodiniaceae</taxon>
        <taxon>Durusdinium</taxon>
    </lineage>
</organism>
<evidence type="ECO:0000256" key="1">
    <source>
        <dbReference type="SAM" id="MobiDB-lite"/>
    </source>
</evidence>
<reference evidence="2 3" key="1">
    <citation type="submission" date="2024-02" db="EMBL/GenBank/DDBJ databases">
        <authorList>
            <person name="Chen Y."/>
            <person name="Shah S."/>
            <person name="Dougan E. K."/>
            <person name="Thang M."/>
            <person name="Chan C."/>
        </authorList>
    </citation>
    <scope>NUCLEOTIDE SEQUENCE [LARGE SCALE GENOMIC DNA]</scope>
</reference>
<comment type="caution">
    <text evidence="2">The sequence shown here is derived from an EMBL/GenBank/DDBJ whole genome shotgun (WGS) entry which is preliminary data.</text>
</comment>
<proteinExistence type="predicted"/>
<dbReference type="EMBL" id="CAXAMM010015413">
    <property type="protein sequence ID" value="CAK9036272.1"/>
    <property type="molecule type" value="Genomic_DNA"/>
</dbReference>
<gene>
    <name evidence="2" type="ORF">SCF082_LOCUS21652</name>
</gene>
<sequence length="152" mass="17565">TTWFTSSLQEPPLPPFPMTTSNSAELSFLGDYDTMEARRRGRGDPQWLPVRLREGKVMWPRDDRADRLEMELEALKASVGRMSAGQHQDPRVQRMCLLLQRLRWRHNYTLDIKLGFRVMIFVNFHVVKNGGLALGFNRPQKVIVMKTVLALG</sequence>
<evidence type="ECO:0000313" key="2">
    <source>
        <dbReference type="EMBL" id="CAK9036272.1"/>
    </source>
</evidence>